<protein>
    <submittedName>
        <fullName evidence="1">Uncharacterized protein</fullName>
    </submittedName>
</protein>
<keyword evidence="2" id="KW-1185">Reference proteome</keyword>
<name>A0A402D728_9BACT</name>
<sequence>MPIGNEPYDIGNDPTSGDVTTAPLSGHPVITPPTSAIPATEFDLKAGDTLPAFIVILKDANGVINLSGATVQFHMAEKSSKRLIVNEAAQVASDPTTGGVTYNWVSGDTDAPNFYECEFRVTFDDGATLTCPDDGYLPLTITPALV</sequence>
<gene>
    <name evidence="1" type="ORF">CCAX7_14370</name>
</gene>
<dbReference type="RefSeq" id="WP_119325260.1">
    <property type="nucleotide sequence ID" value="NZ_AP025739.1"/>
</dbReference>
<organism evidence="1 2">
    <name type="scientific">Capsulimonas corticalis</name>
    <dbReference type="NCBI Taxonomy" id="2219043"/>
    <lineage>
        <taxon>Bacteria</taxon>
        <taxon>Bacillati</taxon>
        <taxon>Armatimonadota</taxon>
        <taxon>Armatimonadia</taxon>
        <taxon>Capsulimonadales</taxon>
        <taxon>Capsulimonadaceae</taxon>
        <taxon>Capsulimonas</taxon>
    </lineage>
</organism>
<reference evidence="1 2" key="1">
    <citation type="journal article" date="2019" name="Int. J. Syst. Evol. Microbiol.">
        <title>Capsulimonas corticalis gen. nov., sp. nov., an aerobic capsulated bacterium, of a novel bacterial order, Capsulimonadales ord. nov., of the class Armatimonadia of the phylum Armatimonadetes.</title>
        <authorList>
            <person name="Li J."/>
            <person name="Kudo C."/>
            <person name="Tonouchi A."/>
        </authorList>
    </citation>
    <scope>NUCLEOTIDE SEQUENCE [LARGE SCALE GENOMIC DNA]</scope>
    <source>
        <strain evidence="1 2">AX-7</strain>
    </source>
</reference>
<dbReference type="Proteomes" id="UP000287394">
    <property type="component" value="Chromosome"/>
</dbReference>
<dbReference type="EMBL" id="AP025739">
    <property type="protein sequence ID" value="BDI29386.1"/>
    <property type="molecule type" value="Genomic_DNA"/>
</dbReference>
<proteinExistence type="predicted"/>
<evidence type="ECO:0000313" key="2">
    <source>
        <dbReference type="Proteomes" id="UP000287394"/>
    </source>
</evidence>
<dbReference type="AlphaFoldDB" id="A0A402D728"/>
<evidence type="ECO:0000313" key="1">
    <source>
        <dbReference type="EMBL" id="BDI29386.1"/>
    </source>
</evidence>
<accession>A0A402D728</accession>
<dbReference type="OrthoDB" id="7861072at2"/>
<dbReference type="KEGG" id="ccot:CCAX7_14370"/>